<evidence type="ECO:0000256" key="10">
    <source>
        <dbReference type="SAM" id="Phobius"/>
    </source>
</evidence>
<protein>
    <recommendedName>
        <fullName evidence="7">Probable poly-beta-1,6-N-acetyl-D-glucosamine export protein</fullName>
    </recommendedName>
    <alternativeName>
        <fullName evidence="9">Biofilm polysaccharide intercellular adhesin export protein</fullName>
    </alternativeName>
    <alternativeName>
        <fullName evidence="8">Intercellular adhesion protein C</fullName>
    </alternativeName>
</protein>
<evidence type="ECO:0000256" key="1">
    <source>
        <dbReference type="ARBA" id="ARBA00004651"/>
    </source>
</evidence>
<feature type="transmembrane region" description="Helical" evidence="10">
    <location>
        <begin position="80"/>
        <end position="99"/>
    </location>
</feature>
<dbReference type="PANTHER" id="PTHR40074">
    <property type="entry name" value="O-ACETYLTRANSFERASE WECH"/>
    <property type="match status" value="1"/>
</dbReference>
<dbReference type="GO" id="GO:0009246">
    <property type="term" value="P:enterobacterial common antigen biosynthetic process"/>
    <property type="evidence" value="ECO:0007669"/>
    <property type="project" value="TreeGrafter"/>
</dbReference>
<feature type="transmembrane region" description="Helical" evidence="10">
    <location>
        <begin position="303"/>
        <end position="325"/>
    </location>
</feature>
<organism evidence="12 13">
    <name type="scientific">Staphylococcus gallinarum</name>
    <dbReference type="NCBI Taxonomy" id="1293"/>
    <lineage>
        <taxon>Bacteria</taxon>
        <taxon>Bacillati</taxon>
        <taxon>Bacillota</taxon>
        <taxon>Bacilli</taxon>
        <taxon>Bacillales</taxon>
        <taxon>Staphylococcaceae</taxon>
        <taxon>Staphylococcus</taxon>
    </lineage>
</organism>
<evidence type="ECO:0000256" key="6">
    <source>
        <dbReference type="ARBA" id="ARBA00023136"/>
    </source>
</evidence>
<evidence type="ECO:0000259" key="11">
    <source>
        <dbReference type="Pfam" id="PF01757"/>
    </source>
</evidence>
<feature type="transmembrane region" description="Helical" evidence="10">
    <location>
        <begin position="40"/>
        <end position="59"/>
    </location>
</feature>
<evidence type="ECO:0000313" key="13">
    <source>
        <dbReference type="Proteomes" id="UP000265541"/>
    </source>
</evidence>
<name>A0A3A0W874_STAGA</name>
<dbReference type="RefSeq" id="WP_119483992.1">
    <property type="nucleotide sequence ID" value="NZ_QYJN01000001.1"/>
</dbReference>
<dbReference type="Proteomes" id="UP000265541">
    <property type="component" value="Unassembled WGS sequence"/>
</dbReference>
<dbReference type="AlphaFoldDB" id="A0A3A0W874"/>
<feature type="transmembrane region" description="Helical" evidence="10">
    <location>
        <begin position="145"/>
        <end position="164"/>
    </location>
</feature>
<feature type="domain" description="Acyltransferase 3" evidence="11">
    <location>
        <begin position="10"/>
        <end position="322"/>
    </location>
</feature>
<sequence>MKTYTSVIFWMRTIACLSIVLIHSITTTFSKMDFVGHSTLIRIIQLLLMFSTPLFVFISEFLLAKNYHVKTKPGFFKNKLIYLGIPYVFINIGISFFYFKPKNFNDFLHFLSETMFHGAAVTYFIVIIFQFYILHYLFSKYLIKWKPVPVIIGATIFATLYWAFRQFVPQSDNPILGLFWEREGWMLFLGWISYFLLGFYTGVYYETFMKNIKNYTWAILLGALLSITIMIGNYLIGISTWVESKRFDIPFYVTMIILVFFLFSSYFKYVPKFILFISNYSFCIYLIHYFFVHNLGLLRQDSAVLNISFNFIITLTVSICLAYLFNLFKFGKYIVGGIGNVQYDHVYESYKHGKMD</sequence>
<accession>A0A3A0W874</accession>
<evidence type="ECO:0000256" key="4">
    <source>
        <dbReference type="ARBA" id="ARBA00022692"/>
    </source>
</evidence>
<dbReference type="OrthoDB" id="65129at2"/>
<evidence type="ECO:0000256" key="2">
    <source>
        <dbReference type="ARBA" id="ARBA00007400"/>
    </source>
</evidence>
<keyword evidence="5 10" id="KW-1133">Transmembrane helix</keyword>
<feature type="transmembrane region" description="Helical" evidence="10">
    <location>
        <begin position="217"/>
        <end position="237"/>
    </location>
</feature>
<evidence type="ECO:0000256" key="9">
    <source>
        <dbReference type="ARBA" id="ARBA00042839"/>
    </source>
</evidence>
<evidence type="ECO:0000256" key="5">
    <source>
        <dbReference type="ARBA" id="ARBA00022989"/>
    </source>
</evidence>
<feature type="transmembrane region" description="Helical" evidence="10">
    <location>
        <begin position="119"/>
        <end position="138"/>
    </location>
</feature>
<proteinExistence type="inferred from homology"/>
<comment type="similarity">
    <text evidence="2">Belongs to the acyltransferase 3 family.</text>
</comment>
<evidence type="ECO:0000256" key="8">
    <source>
        <dbReference type="ARBA" id="ARBA00042402"/>
    </source>
</evidence>
<evidence type="ECO:0000313" key="12">
    <source>
        <dbReference type="EMBL" id="RIP37178.1"/>
    </source>
</evidence>
<comment type="subcellular location">
    <subcellularLocation>
        <location evidence="1">Cell membrane</location>
        <topology evidence="1">Multi-pass membrane protein</topology>
    </subcellularLocation>
</comment>
<gene>
    <name evidence="12" type="ORF">BUZ14_01120</name>
</gene>
<feature type="transmembrane region" description="Helical" evidence="10">
    <location>
        <begin position="249"/>
        <end position="266"/>
    </location>
</feature>
<comment type="caution">
    <text evidence="12">The sequence shown here is derived from an EMBL/GenBank/DDBJ whole genome shotgun (WGS) entry which is preliminary data.</text>
</comment>
<dbReference type="GO" id="GO:0016413">
    <property type="term" value="F:O-acetyltransferase activity"/>
    <property type="evidence" value="ECO:0007669"/>
    <property type="project" value="TreeGrafter"/>
</dbReference>
<feature type="transmembrane region" description="Helical" evidence="10">
    <location>
        <begin position="184"/>
        <end position="205"/>
    </location>
</feature>
<keyword evidence="3" id="KW-1003">Cell membrane</keyword>
<reference evidence="12 13" key="1">
    <citation type="journal article" date="2016" name="Front. Microbiol.">
        <title>Comprehensive Phylogenetic Analysis of Bovine Non-aureus Staphylococci Species Based on Whole-Genome Sequencing.</title>
        <authorList>
            <person name="Naushad S."/>
            <person name="Barkema H.W."/>
            <person name="Luby C."/>
            <person name="Condas L.A."/>
            <person name="Nobrega D.B."/>
            <person name="Carson D.A."/>
            <person name="De Buck J."/>
        </authorList>
    </citation>
    <scope>NUCLEOTIDE SEQUENCE [LARGE SCALE GENOMIC DNA]</scope>
    <source>
        <strain evidence="12 13">SNUC 4781</strain>
    </source>
</reference>
<dbReference type="GO" id="GO:0005886">
    <property type="term" value="C:plasma membrane"/>
    <property type="evidence" value="ECO:0007669"/>
    <property type="project" value="UniProtKB-SubCell"/>
</dbReference>
<keyword evidence="6 10" id="KW-0472">Membrane</keyword>
<feature type="transmembrane region" description="Helical" evidence="10">
    <location>
        <begin position="273"/>
        <end position="291"/>
    </location>
</feature>
<dbReference type="Pfam" id="PF01757">
    <property type="entry name" value="Acyl_transf_3"/>
    <property type="match status" value="1"/>
</dbReference>
<dbReference type="PANTHER" id="PTHR40074:SF2">
    <property type="entry name" value="O-ACETYLTRANSFERASE WECH"/>
    <property type="match status" value="1"/>
</dbReference>
<dbReference type="EMBL" id="QYJN01000001">
    <property type="protein sequence ID" value="RIP37178.1"/>
    <property type="molecule type" value="Genomic_DNA"/>
</dbReference>
<dbReference type="InterPro" id="IPR002656">
    <property type="entry name" value="Acyl_transf_3_dom"/>
</dbReference>
<evidence type="ECO:0000256" key="7">
    <source>
        <dbReference type="ARBA" id="ARBA00041028"/>
    </source>
</evidence>
<keyword evidence="4 10" id="KW-0812">Transmembrane</keyword>
<evidence type="ECO:0000256" key="3">
    <source>
        <dbReference type="ARBA" id="ARBA00022475"/>
    </source>
</evidence>